<evidence type="ECO:0000256" key="3">
    <source>
        <dbReference type="ARBA" id="ARBA00022801"/>
    </source>
</evidence>
<protein>
    <submittedName>
        <fullName evidence="8">TldD/PmbA family protein</fullName>
    </submittedName>
</protein>
<dbReference type="InterPro" id="IPR045570">
    <property type="entry name" value="Metalloprtase-TldD/E_cen_dom"/>
</dbReference>
<gene>
    <name evidence="8" type="ORF">ENV70_07045</name>
</gene>
<reference evidence="8" key="1">
    <citation type="journal article" date="2020" name="mSystems">
        <title>Genome- and Community-Level Interaction Insights into Carbon Utilization and Element Cycling Functions of Hydrothermarchaeota in Hydrothermal Sediment.</title>
        <authorList>
            <person name="Zhou Z."/>
            <person name="Liu Y."/>
            <person name="Xu W."/>
            <person name="Pan J."/>
            <person name="Luo Z.H."/>
            <person name="Li M."/>
        </authorList>
    </citation>
    <scope>NUCLEOTIDE SEQUENCE [LARGE SCALE GENOMIC DNA]</scope>
    <source>
        <strain evidence="8">SpSt-783</strain>
    </source>
</reference>
<evidence type="ECO:0000256" key="4">
    <source>
        <dbReference type="ARBA" id="ARBA00023049"/>
    </source>
</evidence>
<comment type="similarity">
    <text evidence="1">Belongs to the peptidase U62 family.</text>
</comment>
<evidence type="ECO:0000259" key="7">
    <source>
        <dbReference type="Pfam" id="PF19290"/>
    </source>
</evidence>
<dbReference type="PANTHER" id="PTHR30624:SF10">
    <property type="entry name" value="CONSERVED PROTEIN"/>
    <property type="match status" value="1"/>
</dbReference>
<keyword evidence="2" id="KW-0645">Protease</keyword>
<dbReference type="GO" id="GO:0008237">
    <property type="term" value="F:metallopeptidase activity"/>
    <property type="evidence" value="ECO:0007669"/>
    <property type="project" value="UniProtKB-KW"/>
</dbReference>
<evidence type="ECO:0000256" key="2">
    <source>
        <dbReference type="ARBA" id="ARBA00022670"/>
    </source>
</evidence>
<dbReference type="InterPro" id="IPR051463">
    <property type="entry name" value="Peptidase_U62_metallo"/>
</dbReference>
<dbReference type="EMBL" id="DTHJ01000143">
    <property type="protein sequence ID" value="HHS63346.1"/>
    <property type="molecule type" value="Genomic_DNA"/>
</dbReference>
<dbReference type="Pfam" id="PF19290">
    <property type="entry name" value="PmbA_TldD_2nd"/>
    <property type="match status" value="1"/>
</dbReference>
<dbReference type="Pfam" id="PF19289">
    <property type="entry name" value="PmbA_TldD_3rd"/>
    <property type="match status" value="1"/>
</dbReference>
<evidence type="ECO:0000259" key="6">
    <source>
        <dbReference type="Pfam" id="PF19289"/>
    </source>
</evidence>
<dbReference type="Pfam" id="PF01523">
    <property type="entry name" value="PmbA_TldD_1st"/>
    <property type="match status" value="1"/>
</dbReference>
<evidence type="ECO:0000313" key="8">
    <source>
        <dbReference type="EMBL" id="HHS63346.1"/>
    </source>
</evidence>
<name>A0A7C6EKJ5_UNCW3</name>
<feature type="domain" description="Metalloprotease TldD/E C-terminal" evidence="6">
    <location>
        <begin position="229"/>
        <end position="470"/>
    </location>
</feature>
<dbReference type="AlphaFoldDB" id="A0A7C6EKJ5"/>
<dbReference type="SUPFAM" id="SSF111283">
    <property type="entry name" value="Putative modulator of DNA gyrase, PmbA/TldD"/>
    <property type="match status" value="1"/>
</dbReference>
<feature type="domain" description="Metalloprotease TldD/E central" evidence="7">
    <location>
        <begin position="114"/>
        <end position="221"/>
    </location>
</feature>
<evidence type="ECO:0000256" key="1">
    <source>
        <dbReference type="ARBA" id="ARBA00005836"/>
    </source>
</evidence>
<proteinExistence type="inferred from homology"/>
<dbReference type="GO" id="GO:0005829">
    <property type="term" value="C:cytosol"/>
    <property type="evidence" value="ECO:0007669"/>
    <property type="project" value="TreeGrafter"/>
</dbReference>
<evidence type="ECO:0000259" key="5">
    <source>
        <dbReference type="Pfam" id="PF01523"/>
    </source>
</evidence>
<sequence length="475" mass="53112">MEKILKNIIDNLKLKKVTYGDVRLVQEETESIMIKNGIIEALTHTFDMGFGVRVLKDNGWGFASSNLINNTEANRVTKNALLIAEASAKIKGNPVVLSSIEPQKGSYRSNVQIDPFKVPISEKIDLLLKCDKVISGNQKIKTRYSFMLFRRVKVYFYSTEGSKINQEFTYVGGGIKAFAMDQGELQIRSYDDYGQCGYEFIQGLKLVENAERVKEEAVMLLSAKPCPSMKTTVILDSNQMVLQVHESCGHPTELDRVLGTEASYAGTSFMTPEKLNNLKYGSDIVNIVADATIPYGLGTFGWDDEGIPAQKVYLIKNGLFVGYQSSRETAPVVNARSSGNMRADGWNRIPLIRMTNINLLPGEWKLEDMIADTKEGLFMTTNKSWSIDDKRLNFQFGCELARKIENGKLTEVYKNPTYADITPQFWNKCDAIGNENHWHLYGVPNCGKGEPGQSMFVGHATAPARFRNVQVGIAK</sequence>
<keyword evidence="4" id="KW-0482">Metalloprotease</keyword>
<dbReference type="InterPro" id="IPR045569">
    <property type="entry name" value="Metalloprtase-TldD/E_C"/>
</dbReference>
<keyword evidence="3" id="KW-0378">Hydrolase</keyword>
<dbReference type="FunFam" id="3.30.2290.10:FF:000003">
    <property type="entry name" value="Zinc-dependent protease, TldD/PmbA family"/>
    <property type="match status" value="1"/>
</dbReference>
<dbReference type="InterPro" id="IPR036059">
    <property type="entry name" value="TldD/PmbA_sf"/>
</dbReference>
<dbReference type="InterPro" id="IPR035068">
    <property type="entry name" value="TldD/PmbA_N"/>
</dbReference>
<accession>A0A7C6EKJ5</accession>
<dbReference type="Gene3D" id="3.30.2290.10">
    <property type="entry name" value="PmbA/TldD superfamily"/>
    <property type="match status" value="1"/>
</dbReference>
<organism evidence="8">
    <name type="scientific">candidate division WOR-3 bacterium</name>
    <dbReference type="NCBI Taxonomy" id="2052148"/>
    <lineage>
        <taxon>Bacteria</taxon>
        <taxon>Bacteria division WOR-3</taxon>
    </lineage>
</organism>
<dbReference type="PANTHER" id="PTHR30624">
    <property type="entry name" value="UNCHARACTERIZED PROTEIN TLDD AND PMBA"/>
    <property type="match status" value="1"/>
</dbReference>
<feature type="domain" description="Metalloprotease TldD/E N-terminal" evidence="5">
    <location>
        <begin position="21"/>
        <end position="84"/>
    </location>
</feature>
<comment type="caution">
    <text evidence="8">The sequence shown here is derived from an EMBL/GenBank/DDBJ whole genome shotgun (WGS) entry which is preliminary data.</text>
</comment>
<dbReference type="InterPro" id="IPR002510">
    <property type="entry name" value="Metalloprtase-TldD/E_N"/>
</dbReference>
<dbReference type="GO" id="GO:0006508">
    <property type="term" value="P:proteolysis"/>
    <property type="evidence" value="ECO:0007669"/>
    <property type="project" value="UniProtKB-KW"/>
</dbReference>